<name>A0ABR9TVZ7_9NOSO</name>
<dbReference type="Pfam" id="PF00403">
    <property type="entry name" value="HMA"/>
    <property type="match status" value="1"/>
</dbReference>
<evidence type="ECO:0000256" key="7">
    <source>
        <dbReference type="ARBA" id="ARBA00022967"/>
    </source>
</evidence>
<dbReference type="InterPro" id="IPR059000">
    <property type="entry name" value="ATPase_P-type_domA"/>
</dbReference>
<evidence type="ECO:0000256" key="9">
    <source>
        <dbReference type="ARBA" id="ARBA00023136"/>
    </source>
</evidence>
<feature type="transmembrane region" description="Helical" evidence="10">
    <location>
        <begin position="93"/>
        <end position="111"/>
    </location>
</feature>
<dbReference type="Gene3D" id="2.70.150.10">
    <property type="entry name" value="Calcium-transporting ATPase, cytoplasmic transduction domain A"/>
    <property type="match status" value="1"/>
</dbReference>
<feature type="transmembrane region" description="Helical" evidence="10">
    <location>
        <begin position="694"/>
        <end position="717"/>
    </location>
</feature>
<dbReference type="NCBIfam" id="TIGR01525">
    <property type="entry name" value="ATPase-IB_hvy"/>
    <property type="match status" value="1"/>
</dbReference>
<evidence type="ECO:0000313" key="13">
    <source>
        <dbReference type="Proteomes" id="UP000647836"/>
    </source>
</evidence>
<sequence length="751" mass="79968">MDTLTLKLRGMSCAACANNIEKAIRSVSGVIDCNVNFGAEQATIKYDRSLANLEKIQGAIAAAGYSSYSLQEELLSEEDDAEKASRQALQRQLSLKVAVGGVISIFLLLGSLPMMTGLNLPLIPSFLQNSWVQLVLTTPVVFWCGGSFYRNGWKSLKRHTATMDTLIALGTSAAYLYSLFVTLFPKFFIAQGLIPHIYYEVAAIVITLILLGRLLENRARGQTSEAIRKLIGLQARDARVIRDGVEIDVPIAEVKINDVILVRPGEKIPLDGEVIAGASTVDEAMVTGESLPVKKQPGDEVIGATINGAGAFQFRVTRIGNDTFLAQIVKLVQQAQGSKAPIQRLADRVTGWFVPAVIAVAIATFVIWFNFTGNLTLATMTTVGVLIIACPCALGLATPTSVMVGTGKGAENGILIKGADSLELAHKIQTIVLDKTGTLTQGKPTVTDFVTVNGTANSNELKLLQLAASVERNSEHPLAEAVVRYAQSQQVELTEAKQFEAIAGSGVQGIVSDHLVQIGTQRWMEELNIDTHNLQERKASLEAAGKTAILIAVDGQIQGLMGIADALKPSSVAVVRTLQKLDLEVVMLTGDNRKTAEAIASEVGITRVFAEVRPDQKASQIQALQAEGKIVAMVGDGINDAPALAQANVGIAIGTGTDVAIAASDITLISGDLQGIVTAIQLSRATIRNIRQNLFFAFIYNVAGIPIAAGVLFPIFGWLLNPIIAGGAMAFSSVSVVTNALRLRNFHPKSI</sequence>
<dbReference type="InterPro" id="IPR023214">
    <property type="entry name" value="HAD_sf"/>
</dbReference>
<dbReference type="CDD" id="cd00371">
    <property type="entry name" value="HMA"/>
    <property type="match status" value="1"/>
</dbReference>
<dbReference type="CDD" id="cd02094">
    <property type="entry name" value="P-type_ATPase_Cu-like"/>
    <property type="match status" value="1"/>
</dbReference>
<comment type="caution">
    <text evidence="12">The sequence shown here is derived from an EMBL/GenBank/DDBJ whole genome shotgun (WGS) entry which is preliminary data.</text>
</comment>
<feature type="transmembrane region" description="Helical" evidence="10">
    <location>
        <begin position="196"/>
        <end position="215"/>
    </location>
</feature>
<proteinExistence type="inferred from homology"/>
<keyword evidence="13" id="KW-1185">Reference proteome</keyword>
<comment type="subcellular location">
    <subcellularLocation>
        <location evidence="10">Cell membrane</location>
    </subcellularLocation>
    <subcellularLocation>
        <location evidence="1">Endomembrane system</location>
        <topology evidence="1">Multi-pass membrane protein</topology>
    </subcellularLocation>
</comment>
<dbReference type="RefSeq" id="WP_194042275.1">
    <property type="nucleotide sequence ID" value="NZ_JADEXF010000147.1"/>
</dbReference>
<dbReference type="NCBIfam" id="TIGR01511">
    <property type="entry name" value="ATPase-IB1_Cu"/>
    <property type="match status" value="1"/>
</dbReference>
<keyword evidence="10" id="KW-1003">Cell membrane</keyword>
<dbReference type="Pfam" id="PF00122">
    <property type="entry name" value="E1-E2_ATPase"/>
    <property type="match status" value="1"/>
</dbReference>
<keyword evidence="6 10" id="KW-0067">ATP-binding</keyword>
<evidence type="ECO:0000256" key="6">
    <source>
        <dbReference type="ARBA" id="ARBA00022840"/>
    </source>
</evidence>
<dbReference type="InterPro" id="IPR006121">
    <property type="entry name" value="HMA_dom"/>
</dbReference>
<dbReference type="PROSITE" id="PS50846">
    <property type="entry name" value="HMA_2"/>
    <property type="match status" value="1"/>
</dbReference>
<dbReference type="InterPro" id="IPR008250">
    <property type="entry name" value="ATPase_P-typ_transduc_dom_A_sf"/>
</dbReference>
<evidence type="ECO:0000256" key="3">
    <source>
        <dbReference type="ARBA" id="ARBA00022692"/>
    </source>
</evidence>
<feature type="transmembrane region" description="Helical" evidence="10">
    <location>
        <begin position="377"/>
        <end position="398"/>
    </location>
</feature>
<dbReference type="Gene3D" id="3.40.1110.10">
    <property type="entry name" value="Calcium-transporting ATPase, cytoplasmic domain N"/>
    <property type="match status" value="1"/>
</dbReference>
<evidence type="ECO:0000256" key="5">
    <source>
        <dbReference type="ARBA" id="ARBA00022741"/>
    </source>
</evidence>
<evidence type="ECO:0000313" key="12">
    <source>
        <dbReference type="EMBL" id="MBE9104581.1"/>
    </source>
</evidence>
<feature type="transmembrane region" description="Helical" evidence="10">
    <location>
        <begin position="723"/>
        <end position="741"/>
    </location>
</feature>
<evidence type="ECO:0000256" key="10">
    <source>
        <dbReference type="RuleBase" id="RU362081"/>
    </source>
</evidence>
<dbReference type="PROSITE" id="PS00154">
    <property type="entry name" value="ATPASE_E1_E2"/>
    <property type="match status" value="1"/>
</dbReference>
<reference evidence="12 13" key="1">
    <citation type="submission" date="2020-10" db="EMBL/GenBank/DDBJ databases">
        <authorList>
            <person name="Castelo-Branco R."/>
            <person name="Eusebio N."/>
            <person name="Adriana R."/>
            <person name="Vieira A."/>
            <person name="Brugerolle De Fraissinette N."/>
            <person name="Rezende De Castro R."/>
            <person name="Schneider M.P."/>
            <person name="Vasconcelos V."/>
            <person name="Leao P.N."/>
        </authorList>
    </citation>
    <scope>NUCLEOTIDE SEQUENCE [LARGE SCALE GENOMIC DNA]</scope>
    <source>
        <strain evidence="12 13">LEGE 07299</strain>
    </source>
</reference>
<keyword evidence="5 10" id="KW-0547">Nucleotide-binding</keyword>
<dbReference type="SUPFAM" id="SSF56784">
    <property type="entry name" value="HAD-like"/>
    <property type="match status" value="1"/>
</dbReference>
<dbReference type="PANTHER" id="PTHR43520:SF8">
    <property type="entry name" value="P-TYPE CU(+) TRANSPORTER"/>
    <property type="match status" value="1"/>
</dbReference>
<dbReference type="InterPro" id="IPR036412">
    <property type="entry name" value="HAD-like_sf"/>
</dbReference>
<accession>A0ABR9TVZ7</accession>
<dbReference type="Pfam" id="PF00702">
    <property type="entry name" value="Hydrolase"/>
    <property type="match status" value="1"/>
</dbReference>
<comment type="similarity">
    <text evidence="2 10">Belongs to the cation transport ATPase (P-type) (TC 3.A.3) family. Type IB subfamily.</text>
</comment>
<dbReference type="SUPFAM" id="SSF81653">
    <property type="entry name" value="Calcium ATPase, transduction domain A"/>
    <property type="match status" value="1"/>
</dbReference>
<dbReference type="SUPFAM" id="SSF81665">
    <property type="entry name" value="Calcium ATPase, transmembrane domain M"/>
    <property type="match status" value="1"/>
</dbReference>
<dbReference type="InterPro" id="IPR017969">
    <property type="entry name" value="Heavy-metal-associated_CS"/>
</dbReference>
<evidence type="ECO:0000259" key="11">
    <source>
        <dbReference type="PROSITE" id="PS50846"/>
    </source>
</evidence>
<protein>
    <submittedName>
        <fullName evidence="12">Copper-translocating P-type ATPase</fullName>
    </submittedName>
</protein>
<dbReference type="SFLD" id="SFLDG00002">
    <property type="entry name" value="C1.7:_P-type_atpase_like"/>
    <property type="match status" value="1"/>
</dbReference>
<gene>
    <name evidence="12" type="ORF">IQ229_06415</name>
</gene>
<dbReference type="Gene3D" id="3.40.50.1000">
    <property type="entry name" value="HAD superfamily/HAD-like"/>
    <property type="match status" value="1"/>
</dbReference>
<dbReference type="SUPFAM" id="SSF55008">
    <property type="entry name" value="HMA, heavy metal-associated domain"/>
    <property type="match status" value="1"/>
</dbReference>
<keyword evidence="8 10" id="KW-1133">Transmembrane helix</keyword>
<dbReference type="Gene3D" id="3.30.70.100">
    <property type="match status" value="1"/>
</dbReference>
<dbReference type="InterPro" id="IPR023298">
    <property type="entry name" value="ATPase_P-typ_TM_dom_sf"/>
</dbReference>
<keyword evidence="9 10" id="KW-0472">Membrane</keyword>
<dbReference type="PROSITE" id="PS01047">
    <property type="entry name" value="HMA_1"/>
    <property type="match status" value="1"/>
</dbReference>
<keyword evidence="3 10" id="KW-0812">Transmembrane</keyword>
<evidence type="ECO:0000256" key="4">
    <source>
        <dbReference type="ARBA" id="ARBA00022723"/>
    </source>
</evidence>
<dbReference type="InterPro" id="IPR044492">
    <property type="entry name" value="P_typ_ATPase_HD_dom"/>
</dbReference>
<keyword evidence="4 10" id="KW-0479">Metal-binding</keyword>
<dbReference type="NCBIfam" id="TIGR01494">
    <property type="entry name" value="ATPase_P-type"/>
    <property type="match status" value="2"/>
</dbReference>
<dbReference type="PANTHER" id="PTHR43520">
    <property type="entry name" value="ATP7, ISOFORM B"/>
    <property type="match status" value="1"/>
</dbReference>
<keyword evidence="7" id="KW-1278">Translocase</keyword>
<evidence type="ECO:0000256" key="2">
    <source>
        <dbReference type="ARBA" id="ARBA00006024"/>
    </source>
</evidence>
<evidence type="ECO:0000256" key="8">
    <source>
        <dbReference type="ARBA" id="ARBA00022989"/>
    </source>
</evidence>
<evidence type="ECO:0000256" key="1">
    <source>
        <dbReference type="ARBA" id="ARBA00004127"/>
    </source>
</evidence>
<dbReference type="Proteomes" id="UP000647836">
    <property type="component" value="Unassembled WGS sequence"/>
</dbReference>
<dbReference type="InterPro" id="IPR027256">
    <property type="entry name" value="P-typ_ATPase_IB"/>
</dbReference>
<dbReference type="EMBL" id="JADEXF010000147">
    <property type="protein sequence ID" value="MBE9104581.1"/>
    <property type="molecule type" value="Genomic_DNA"/>
</dbReference>
<dbReference type="SFLD" id="SFLDS00003">
    <property type="entry name" value="Haloacid_Dehalogenase"/>
    <property type="match status" value="1"/>
</dbReference>
<organism evidence="12 13">
    <name type="scientific">Nostoc cf. edaphicum LEGE 07299</name>
    <dbReference type="NCBI Taxonomy" id="2777974"/>
    <lineage>
        <taxon>Bacteria</taxon>
        <taxon>Bacillati</taxon>
        <taxon>Cyanobacteriota</taxon>
        <taxon>Cyanophyceae</taxon>
        <taxon>Nostocales</taxon>
        <taxon>Nostocaceae</taxon>
        <taxon>Nostoc</taxon>
    </lineage>
</organism>
<dbReference type="PRINTS" id="PR00119">
    <property type="entry name" value="CATATPASE"/>
</dbReference>
<dbReference type="InterPro" id="IPR018303">
    <property type="entry name" value="ATPase_P-typ_P_site"/>
</dbReference>
<feature type="domain" description="HMA" evidence="11">
    <location>
        <begin position="2"/>
        <end position="68"/>
    </location>
</feature>
<dbReference type="SFLD" id="SFLDF00027">
    <property type="entry name" value="p-type_atpase"/>
    <property type="match status" value="1"/>
</dbReference>
<dbReference type="InterPro" id="IPR023299">
    <property type="entry name" value="ATPase_P-typ_cyto_dom_N"/>
</dbReference>
<feature type="transmembrane region" description="Helical" evidence="10">
    <location>
        <begin position="161"/>
        <end position="184"/>
    </location>
</feature>
<dbReference type="InterPro" id="IPR036163">
    <property type="entry name" value="HMA_dom_sf"/>
</dbReference>
<feature type="transmembrane region" description="Helical" evidence="10">
    <location>
        <begin position="349"/>
        <end position="371"/>
    </location>
</feature>
<dbReference type="PRINTS" id="PR00943">
    <property type="entry name" value="CUATPASE"/>
</dbReference>
<feature type="transmembrane region" description="Helical" evidence="10">
    <location>
        <begin position="131"/>
        <end position="149"/>
    </location>
</feature>
<dbReference type="InterPro" id="IPR001757">
    <property type="entry name" value="P_typ_ATPase"/>
</dbReference>